<dbReference type="Gene3D" id="3.90.1150.10">
    <property type="entry name" value="Aspartate Aminotransferase, domain 1"/>
    <property type="match status" value="1"/>
</dbReference>
<reference evidence="5" key="1">
    <citation type="submission" date="2015-09" db="EMBL/GenBank/DDBJ databases">
        <authorList>
            <person name="Daims H."/>
        </authorList>
    </citation>
    <scope>NUCLEOTIDE SEQUENCE [LARGE SCALE GENOMIC DNA]</scope>
</reference>
<comment type="cofactor">
    <cofactor evidence="1">
        <name>pyridoxal 5'-phosphate</name>
        <dbReference type="ChEBI" id="CHEBI:597326"/>
    </cofactor>
</comment>
<dbReference type="InterPro" id="IPR005814">
    <property type="entry name" value="Aminotrans_3"/>
</dbReference>
<dbReference type="RefSeq" id="WP_062484650.1">
    <property type="nucleotide sequence ID" value="NZ_LN885086.1"/>
</dbReference>
<name>A0A0S4KU29_9BACT</name>
<dbReference type="OrthoDB" id="9801052at2"/>
<dbReference type="InterPro" id="IPR049704">
    <property type="entry name" value="Aminotrans_3_PPA_site"/>
</dbReference>
<keyword evidence="3" id="KW-1133">Transmembrane helix</keyword>
<dbReference type="Gene3D" id="3.40.640.10">
    <property type="entry name" value="Type I PLP-dependent aspartate aminotransferase-like (Major domain)"/>
    <property type="match status" value="1"/>
</dbReference>
<feature type="transmembrane region" description="Helical" evidence="3">
    <location>
        <begin position="630"/>
        <end position="655"/>
    </location>
</feature>
<dbReference type="EMBL" id="LN885086">
    <property type="protein sequence ID" value="CUQ66666.1"/>
    <property type="molecule type" value="Genomic_DNA"/>
</dbReference>
<proteinExistence type="predicted"/>
<protein>
    <submittedName>
        <fullName evidence="4">Aminotransferase class-III (Modular protein)</fullName>
    </submittedName>
</protein>
<evidence type="ECO:0000313" key="5">
    <source>
        <dbReference type="Proteomes" id="UP000066284"/>
    </source>
</evidence>
<keyword evidence="3" id="KW-0472">Membrane</keyword>
<evidence type="ECO:0000256" key="3">
    <source>
        <dbReference type="SAM" id="Phobius"/>
    </source>
</evidence>
<dbReference type="KEGG" id="nio:NITINOP_1691"/>
<dbReference type="InterPro" id="IPR015422">
    <property type="entry name" value="PyrdxlP-dep_Trfase_small"/>
</dbReference>
<keyword evidence="4" id="KW-0032">Aminotransferase</keyword>
<dbReference type="Proteomes" id="UP000066284">
    <property type="component" value="Chromosome 1"/>
</dbReference>
<gene>
    <name evidence="4" type="ORF">NITINOP_1691</name>
</gene>
<keyword evidence="4" id="KW-0808">Transferase</keyword>
<dbReference type="AlphaFoldDB" id="A0A0S4KU29"/>
<dbReference type="Pfam" id="PF00202">
    <property type="entry name" value="Aminotran_3"/>
    <property type="match status" value="1"/>
</dbReference>
<feature type="transmembrane region" description="Helical" evidence="3">
    <location>
        <begin position="719"/>
        <end position="737"/>
    </location>
</feature>
<dbReference type="PROSITE" id="PS00600">
    <property type="entry name" value="AA_TRANSFER_CLASS_3"/>
    <property type="match status" value="1"/>
</dbReference>
<dbReference type="STRING" id="1715989.NITINOP_1691"/>
<accession>A0A0S4KU29</accession>
<dbReference type="SUPFAM" id="SSF53383">
    <property type="entry name" value="PLP-dependent transferases"/>
    <property type="match status" value="1"/>
</dbReference>
<evidence type="ECO:0000256" key="1">
    <source>
        <dbReference type="ARBA" id="ARBA00001933"/>
    </source>
</evidence>
<evidence type="ECO:0000313" key="4">
    <source>
        <dbReference type="EMBL" id="CUQ66666.1"/>
    </source>
</evidence>
<keyword evidence="5" id="KW-1185">Reference proteome</keyword>
<feature type="transmembrane region" description="Helical" evidence="3">
    <location>
        <begin position="45"/>
        <end position="64"/>
    </location>
</feature>
<evidence type="ECO:0000256" key="2">
    <source>
        <dbReference type="ARBA" id="ARBA00022898"/>
    </source>
</evidence>
<keyword evidence="2" id="KW-0663">Pyridoxal phosphate</keyword>
<dbReference type="PANTHER" id="PTHR43713:SF3">
    <property type="entry name" value="GLUTAMATE-1-SEMIALDEHYDE 2,1-AMINOMUTASE 1, CHLOROPLASTIC-RELATED"/>
    <property type="match status" value="1"/>
</dbReference>
<dbReference type="PANTHER" id="PTHR43713">
    <property type="entry name" value="GLUTAMATE-1-SEMIALDEHYDE 2,1-AMINOMUTASE"/>
    <property type="match status" value="1"/>
</dbReference>
<dbReference type="InterPro" id="IPR015421">
    <property type="entry name" value="PyrdxlP-dep_Trfase_major"/>
</dbReference>
<organism evidence="4 5">
    <name type="scientific">Candidatus Nitrospira inopinata</name>
    <dbReference type="NCBI Taxonomy" id="1715989"/>
    <lineage>
        <taxon>Bacteria</taxon>
        <taxon>Pseudomonadati</taxon>
        <taxon>Nitrospirota</taxon>
        <taxon>Nitrospiria</taxon>
        <taxon>Nitrospirales</taxon>
        <taxon>Nitrospiraceae</taxon>
        <taxon>Nitrospira</taxon>
    </lineage>
</organism>
<dbReference type="GO" id="GO:0030170">
    <property type="term" value="F:pyridoxal phosphate binding"/>
    <property type="evidence" value="ECO:0007669"/>
    <property type="project" value="InterPro"/>
</dbReference>
<dbReference type="InterPro" id="IPR015424">
    <property type="entry name" value="PyrdxlP-dep_Trfase"/>
</dbReference>
<sequence>MFGEFLDRESLERSLEGIEGWSACAGLSRSSACEMGEMGWPDAGIVLGVGLLILLFALLFAKLYRALVILRARSFTPEISRLLAPWVKTSDYSQEAFFTADGADQATAAKRRRALDRLADHFQKHHSQSIAWGDKIRDGLSDLRFTDAGRVPFPFAKVMREKFNLCSVVTASQGPMLRDLDGNWSLDVTGSYGVNVAGYDQYKEWMERGWERVKDLGPVLGPLHPIVAENIAMLKSISKLDEVSFHMSGTEAVMAAIRLARFNTGRKSIVCFAGAYHGWWDGVQPGLGSEREIKDCVTLKDVDSASLEAIRRMKNDVAAVVVNPIQSFHPNSPPPSDAILLTSDIRKTLDAHAPYAQWLTRLREVCTACDIPLIFDEVYSGFRLAPGGAQEYFGVQADLVVYGKTVGGGLPVGVCCGKKDLMRRFDPDHPMRVAYVIGTFSAHPHVMGAMNEFLHWATDPHTRQRYDEANERCAAWAASVNKDFAERSLPLRVVNLATVWTILFQRPGRYNWLLQYYLRAEGVTLSWVGTGRCLSNMAFGPDHYDALRDKLIAAASRMAADGWWPEELDQPERRKAMKSRLTREMIGSIVQIPKPLRTFYAEVMRRKHDDHVASHSHPLNQLLHLLSSSVFIYCYALIFADLTTAVTASLAALFVRQFGHAVIEPPCHDKEELLLGFNTPNKTMIVAAYCAIPIANMLGADAWTWAAFLDKWPTIAQQWWGLTLVVVFGRVAYLAWLHDFRTSMIWFVKLVTDPFTDIKAYVPRSAGGWRAFLPPYSTNQVSPKH</sequence>
<dbReference type="GO" id="GO:0008483">
    <property type="term" value="F:transaminase activity"/>
    <property type="evidence" value="ECO:0007669"/>
    <property type="project" value="UniProtKB-KW"/>
</dbReference>
<keyword evidence="3" id="KW-0812">Transmembrane</keyword>